<accession>A0A0T5XB98</accession>
<dbReference type="EMBL" id="ACJX03000001">
    <property type="protein sequence ID" value="KRT35641.1"/>
    <property type="molecule type" value="Genomic_DNA"/>
</dbReference>
<name>A0A0T5XB98_9BACT</name>
<organism evidence="1 2">
    <name type="scientific">Acetomicrobium hydrogeniformans ATCC BAA-1850</name>
    <dbReference type="NCBI Taxonomy" id="592015"/>
    <lineage>
        <taxon>Bacteria</taxon>
        <taxon>Thermotogati</taxon>
        <taxon>Synergistota</taxon>
        <taxon>Synergistia</taxon>
        <taxon>Synergistales</taxon>
        <taxon>Acetomicrobiaceae</taxon>
        <taxon>Acetomicrobium</taxon>
    </lineage>
</organism>
<comment type="caution">
    <text evidence="1">The sequence shown here is derived from an EMBL/GenBank/DDBJ whole genome shotgun (WGS) entry which is preliminary data.</text>
</comment>
<proteinExistence type="predicted"/>
<gene>
    <name evidence="1" type="ORF">HMPREF1705_02881</name>
</gene>
<dbReference type="RefSeq" id="WP_009201654.1">
    <property type="nucleotide sequence ID" value="NZ_ACJX03000001.1"/>
</dbReference>
<evidence type="ECO:0000313" key="1">
    <source>
        <dbReference type="EMBL" id="KRT35641.1"/>
    </source>
</evidence>
<dbReference type="InterPro" id="IPR007511">
    <property type="entry name" value="DUF501"/>
</dbReference>
<dbReference type="eggNOG" id="COG1507">
    <property type="taxonomic scope" value="Bacteria"/>
</dbReference>
<dbReference type="STRING" id="592015.HMPREF1705_02881"/>
<sequence length="210" mass="23705">MAGARPEAKGKTLQNNLSKIKGLLQPLLYIQQIFPGDERVILRQMRGRNFNSSIAVGIVKRCRLGKPQVLLCAPLFELKPFPTTFWLSCPYLVSMCGKEEAAGGVKQLESYAKNYIDSERWINFNVKHGVIRLFLLSEGEKLFLSKVGKNIFDRLRLSGIGGMGCPVEMRMKCLHLQVASWLALGEHPAEGWLKGRFTELECDNPDRYCT</sequence>
<dbReference type="Pfam" id="PF04417">
    <property type="entry name" value="DUF501"/>
    <property type="match status" value="1"/>
</dbReference>
<dbReference type="AlphaFoldDB" id="A0A0T5XB98"/>
<protein>
    <recommendedName>
        <fullName evidence="3">DUF501 domain-containing protein</fullName>
    </recommendedName>
</protein>
<dbReference type="Proteomes" id="UP000005273">
    <property type="component" value="Unassembled WGS sequence"/>
</dbReference>
<evidence type="ECO:0000313" key="2">
    <source>
        <dbReference type="Proteomes" id="UP000005273"/>
    </source>
</evidence>
<reference evidence="2" key="1">
    <citation type="submission" date="2012-09" db="EMBL/GenBank/DDBJ databases">
        <authorList>
            <person name="Weinstock G."/>
            <person name="Sodergren E."/>
            <person name="Clifton S."/>
            <person name="Fulton L."/>
            <person name="Fulton B."/>
            <person name="Courtney L."/>
            <person name="Fronick C."/>
            <person name="Harrison M."/>
            <person name="Strong C."/>
            <person name="Farmer C."/>
            <person name="Delehaunty K."/>
            <person name="Markovic C."/>
            <person name="Hall O."/>
            <person name="Minx P."/>
            <person name="Tomlinson C."/>
            <person name="Mitreva M."/>
            <person name="Nelson J."/>
            <person name="Hou S."/>
            <person name="Wollam A."/>
            <person name="Pepin K.H."/>
            <person name="Johnson M."/>
            <person name="Bhonagiri V."/>
            <person name="Nash W.E."/>
            <person name="Suruliraj S."/>
            <person name="Warren W."/>
            <person name="Chinwalla A."/>
            <person name="Mardis E.R."/>
            <person name="Wilson R.K."/>
        </authorList>
    </citation>
    <scope>NUCLEOTIDE SEQUENCE [LARGE SCALE GENOMIC DNA]</scope>
    <source>
        <strain evidence="2">OS1</strain>
    </source>
</reference>
<evidence type="ECO:0008006" key="3">
    <source>
        <dbReference type="Google" id="ProtNLM"/>
    </source>
</evidence>
<keyword evidence="2" id="KW-1185">Reference proteome</keyword>
<dbReference type="PANTHER" id="PTHR37163:SF1">
    <property type="entry name" value="DUF501 DOMAIN-CONTAINING PROTEIN"/>
    <property type="match status" value="1"/>
</dbReference>
<dbReference type="PANTHER" id="PTHR37163">
    <property type="entry name" value="CONSERVED PROTEIN"/>
    <property type="match status" value="1"/>
</dbReference>